<dbReference type="PANTHER" id="PTHR30352">
    <property type="entry name" value="PYRUVATE FORMATE-LYASE-ACTIVATING ENZYME"/>
    <property type="match status" value="1"/>
</dbReference>
<dbReference type="PROSITE" id="PS01087">
    <property type="entry name" value="RADICAL_ACTIVATING"/>
    <property type="match status" value="1"/>
</dbReference>
<comment type="catalytic activity">
    <reaction evidence="11">
        <text>glycyl-[protein] + reduced [flavodoxin] + S-adenosyl-L-methionine = glycin-2-yl radical-[protein] + semiquinone [flavodoxin] + 5'-deoxyadenosine + L-methionine + H(+)</text>
        <dbReference type="Rhea" id="RHEA:61976"/>
        <dbReference type="Rhea" id="RHEA-COMP:10622"/>
        <dbReference type="Rhea" id="RHEA-COMP:14480"/>
        <dbReference type="Rhea" id="RHEA-COMP:15993"/>
        <dbReference type="Rhea" id="RHEA-COMP:15994"/>
        <dbReference type="ChEBI" id="CHEBI:15378"/>
        <dbReference type="ChEBI" id="CHEBI:17319"/>
        <dbReference type="ChEBI" id="CHEBI:29947"/>
        <dbReference type="ChEBI" id="CHEBI:32722"/>
        <dbReference type="ChEBI" id="CHEBI:57618"/>
        <dbReference type="ChEBI" id="CHEBI:57844"/>
        <dbReference type="ChEBI" id="CHEBI:59789"/>
        <dbReference type="ChEBI" id="CHEBI:140311"/>
    </reaction>
</comment>
<comment type="cofactor">
    <cofactor evidence="1">
        <name>[4Fe-4S] cluster</name>
        <dbReference type="ChEBI" id="CHEBI:49883"/>
    </cofactor>
</comment>
<evidence type="ECO:0000256" key="12">
    <source>
        <dbReference type="PIRNR" id="PIRNR000368"/>
    </source>
</evidence>
<dbReference type="OrthoDB" id="9782387at2"/>
<comment type="caution">
    <text evidence="13">The sequence shown here is derived from an EMBL/GenBank/DDBJ whole genome shotgun (WGS) entry which is preliminary data.</text>
</comment>
<keyword evidence="8 12" id="KW-0560">Oxidoreductase</keyword>
<evidence type="ECO:0000256" key="10">
    <source>
        <dbReference type="ARBA" id="ARBA00023014"/>
    </source>
</evidence>
<sequence>MNYCGLNKNDIANGYGVRVSLFVSGCRNHCKGCHNPEAWDFGYGKPFTKETEDEIIESLRPSWIQGLSVLGGEPCEEENERVLIPFLKRVKMECPNSDTWLFSGYTYEILRNNEILRYVDVLVDGPFLLEQKDISLQFRGSRNQRILRLKGGRPI</sequence>
<dbReference type="InterPro" id="IPR012837">
    <property type="entry name" value="NrdG"/>
</dbReference>
<dbReference type="InterPro" id="IPR034457">
    <property type="entry name" value="Organic_radical-activating"/>
</dbReference>
<dbReference type="PANTHER" id="PTHR30352:SF2">
    <property type="entry name" value="ANAEROBIC RIBONUCLEOSIDE-TRIPHOSPHATE REDUCTASE-ACTIVATING PROTEIN"/>
    <property type="match status" value="1"/>
</dbReference>
<dbReference type="EMBL" id="ATAX01000017">
    <property type="protein sequence ID" value="EWM54146.1"/>
    <property type="molecule type" value="Genomic_DNA"/>
</dbReference>
<evidence type="ECO:0000313" key="14">
    <source>
        <dbReference type="Proteomes" id="UP000019365"/>
    </source>
</evidence>
<dbReference type="InterPro" id="IPR007197">
    <property type="entry name" value="rSAM"/>
</dbReference>
<dbReference type="PATRIC" id="fig|1341157.4.peg.1185"/>
<dbReference type="GO" id="GO:0004748">
    <property type="term" value="F:ribonucleoside-diphosphate reductase activity, thioredoxin disulfide as acceptor"/>
    <property type="evidence" value="ECO:0007669"/>
    <property type="project" value="TreeGrafter"/>
</dbReference>
<dbReference type="SFLD" id="SFLDG01063">
    <property type="entry name" value="activating_enzymes__group_1"/>
    <property type="match status" value="1"/>
</dbReference>
<dbReference type="InterPro" id="IPR013785">
    <property type="entry name" value="Aldolase_TIM"/>
</dbReference>
<accession>W7UG75</accession>
<evidence type="ECO:0000256" key="2">
    <source>
        <dbReference type="ARBA" id="ARBA00003852"/>
    </source>
</evidence>
<dbReference type="SFLD" id="SFLDG01066">
    <property type="entry name" value="organic_radical-activating_enz"/>
    <property type="match status" value="1"/>
</dbReference>
<gene>
    <name evidence="13" type="ORF">RF007C_02735</name>
</gene>
<dbReference type="SFLD" id="SFLDF00299">
    <property type="entry name" value="anaerobic_ribonucleoside-triph"/>
    <property type="match status" value="1"/>
</dbReference>
<keyword evidence="5" id="KW-0004">4Fe-4S</keyword>
<evidence type="ECO:0000256" key="7">
    <source>
        <dbReference type="ARBA" id="ARBA00022723"/>
    </source>
</evidence>
<dbReference type="NCBIfam" id="TIGR02491">
    <property type="entry name" value="NrdG"/>
    <property type="match status" value="1"/>
</dbReference>
<dbReference type="AlphaFoldDB" id="W7UG75"/>
<dbReference type="EC" id="1.97.1.-" evidence="12"/>
<dbReference type="eggNOG" id="COG0602">
    <property type="taxonomic scope" value="Bacteria"/>
</dbReference>
<dbReference type="Pfam" id="PF13353">
    <property type="entry name" value="Fer4_12"/>
    <property type="match status" value="1"/>
</dbReference>
<evidence type="ECO:0000256" key="3">
    <source>
        <dbReference type="ARBA" id="ARBA00009777"/>
    </source>
</evidence>
<evidence type="ECO:0000256" key="8">
    <source>
        <dbReference type="ARBA" id="ARBA00023002"/>
    </source>
</evidence>
<dbReference type="Proteomes" id="UP000019365">
    <property type="component" value="Unassembled WGS sequence"/>
</dbReference>
<dbReference type="Gene3D" id="3.20.20.70">
    <property type="entry name" value="Aldolase class I"/>
    <property type="match status" value="1"/>
</dbReference>
<dbReference type="GO" id="GO:0051539">
    <property type="term" value="F:4 iron, 4 sulfur cluster binding"/>
    <property type="evidence" value="ECO:0007669"/>
    <property type="project" value="UniProtKB-KW"/>
</dbReference>
<dbReference type="PIRSF" id="PIRSF000368">
    <property type="entry name" value="NrdG"/>
    <property type="match status" value="1"/>
</dbReference>
<keyword evidence="9" id="KW-0408">Iron</keyword>
<keyword evidence="14" id="KW-1185">Reference proteome</keyword>
<evidence type="ECO:0000256" key="4">
    <source>
        <dbReference type="ARBA" id="ARBA00014281"/>
    </source>
</evidence>
<dbReference type="InterPro" id="IPR058240">
    <property type="entry name" value="rSAM_sf"/>
</dbReference>
<name>W7UG75_RUMFL</name>
<evidence type="ECO:0000256" key="11">
    <source>
        <dbReference type="ARBA" id="ARBA00047365"/>
    </source>
</evidence>
<keyword evidence="7" id="KW-0479">Metal-binding</keyword>
<evidence type="ECO:0000256" key="9">
    <source>
        <dbReference type="ARBA" id="ARBA00023004"/>
    </source>
</evidence>
<dbReference type="GO" id="GO:0043365">
    <property type="term" value="F:[formate-C-acetyltransferase]-activating enzyme activity"/>
    <property type="evidence" value="ECO:0007669"/>
    <property type="project" value="InterPro"/>
</dbReference>
<dbReference type="RefSeq" id="WP_037298073.1">
    <property type="nucleotide sequence ID" value="NZ_ATAX01000017.1"/>
</dbReference>
<keyword evidence="6" id="KW-0949">S-adenosyl-L-methionine</keyword>
<dbReference type="GO" id="GO:0046872">
    <property type="term" value="F:metal ion binding"/>
    <property type="evidence" value="ECO:0007669"/>
    <property type="project" value="UniProtKB-KW"/>
</dbReference>
<evidence type="ECO:0000313" key="13">
    <source>
        <dbReference type="EMBL" id="EWM54146.1"/>
    </source>
</evidence>
<organism evidence="13 14">
    <name type="scientific">Ruminococcus flavefaciens 007c</name>
    <dbReference type="NCBI Taxonomy" id="1341157"/>
    <lineage>
        <taxon>Bacteria</taxon>
        <taxon>Bacillati</taxon>
        <taxon>Bacillota</taxon>
        <taxon>Clostridia</taxon>
        <taxon>Eubacteriales</taxon>
        <taxon>Oscillospiraceae</taxon>
        <taxon>Ruminococcus</taxon>
    </lineage>
</organism>
<proteinExistence type="inferred from homology"/>
<protein>
    <recommendedName>
        <fullName evidence="4 12">Anaerobic ribonucleoside-triphosphate reductase-activating protein</fullName>
        <ecNumber evidence="12">1.97.1.-</ecNumber>
    </recommendedName>
</protein>
<evidence type="ECO:0000256" key="6">
    <source>
        <dbReference type="ARBA" id="ARBA00022691"/>
    </source>
</evidence>
<dbReference type="SUPFAM" id="SSF102114">
    <property type="entry name" value="Radical SAM enzymes"/>
    <property type="match status" value="1"/>
</dbReference>
<dbReference type="SFLD" id="SFLDS00029">
    <property type="entry name" value="Radical_SAM"/>
    <property type="match status" value="1"/>
</dbReference>
<dbReference type="InterPro" id="IPR001989">
    <property type="entry name" value="Radical_activat_CS"/>
</dbReference>
<comment type="function">
    <text evidence="2 12">Activation of anaerobic ribonucleoside-triphosphate reductase under anaerobic conditions by generation of an organic free radical, using S-adenosylmethionine and reduced flavodoxin as cosubstrates to produce 5'-deoxy-adenosine.</text>
</comment>
<comment type="similarity">
    <text evidence="3 12">Belongs to the organic radical-activating enzymes family.</text>
</comment>
<keyword evidence="10" id="KW-0411">Iron-sulfur</keyword>
<reference evidence="13 14" key="1">
    <citation type="journal article" date="2014" name="PLoS ONE">
        <title>Rumen cellulosomics: divergent fiber-degrading strategies revealed by comparative genome-wide analysis of six ruminococcal strains.</title>
        <authorList>
            <person name="Dassa B."/>
            <person name="Borovok I."/>
            <person name="Ruimy-Israeli V."/>
            <person name="Lamed R."/>
            <person name="Flint H.J."/>
            <person name="Duncan S.H."/>
            <person name="Henrissat B."/>
            <person name="Coutinho P."/>
            <person name="Morrison M."/>
            <person name="Mosoni P."/>
            <person name="Yeoman C.J."/>
            <person name="White B.A."/>
            <person name="Bayer E.A."/>
        </authorList>
    </citation>
    <scope>NUCLEOTIDE SEQUENCE [LARGE SCALE GENOMIC DNA]</scope>
    <source>
        <strain evidence="13 14">007c</strain>
    </source>
</reference>
<evidence type="ECO:0000256" key="5">
    <source>
        <dbReference type="ARBA" id="ARBA00022485"/>
    </source>
</evidence>
<evidence type="ECO:0000256" key="1">
    <source>
        <dbReference type="ARBA" id="ARBA00001966"/>
    </source>
</evidence>